<feature type="transmembrane region" description="Helical" evidence="1">
    <location>
        <begin position="94"/>
        <end position="113"/>
    </location>
</feature>
<organism evidence="2 3">
    <name type="scientific">Paraburkholderia caffeinitolerans</name>
    <dbReference type="NCBI Taxonomy" id="1723730"/>
    <lineage>
        <taxon>Bacteria</taxon>
        <taxon>Pseudomonadati</taxon>
        <taxon>Pseudomonadota</taxon>
        <taxon>Betaproteobacteria</taxon>
        <taxon>Burkholderiales</taxon>
        <taxon>Burkholderiaceae</taxon>
        <taxon>Paraburkholderia</taxon>
    </lineage>
</organism>
<dbReference type="AlphaFoldDB" id="A0A6J5GWQ0"/>
<keyword evidence="1" id="KW-0812">Transmembrane</keyword>
<reference evidence="2 3" key="1">
    <citation type="submission" date="2020-04" db="EMBL/GenBank/DDBJ databases">
        <authorList>
            <person name="De Canck E."/>
        </authorList>
    </citation>
    <scope>NUCLEOTIDE SEQUENCE [LARGE SCALE GENOMIC DNA]</scope>
    <source>
        <strain evidence="2 3">LMG 28688</strain>
    </source>
</reference>
<evidence type="ECO:0000313" key="3">
    <source>
        <dbReference type="Proteomes" id="UP000494119"/>
    </source>
</evidence>
<proteinExistence type="predicted"/>
<keyword evidence="3" id="KW-1185">Reference proteome</keyword>
<dbReference type="RefSeq" id="WP_175197784.1">
    <property type="nucleotide sequence ID" value="NZ_CADIKL010000045.1"/>
</dbReference>
<evidence type="ECO:0000256" key="1">
    <source>
        <dbReference type="SAM" id="Phobius"/>
    </source>
</evidence>
<keyword evidence="1" id="KW-0472">Membrane</keyword>
<dbReference type="Proteomes" id="UP000494119">
    <property type="component" value="Unassembled WGS sequence"/>
</dbReference>
<sequence>MEDLAWMVRDSTSAWLRGYGDLRFDQYESFYRMARKADDSPGNLEQINEEYARWIEERPSRIISLLNRPAFAHALIAFTAVWLAAQALPHLAGVAPKSTGGLLVAAFIALRVFHRKRRKRA</sequence>
<name>A0A6J5GWQ0_9BURK</name>
<protein>
    <submittedName>
        <fullName evidence="2">Uncharacterized protein</fullName>
    </submittedName>
</protein>
<evidence type="ECO:0000313" key="2">
    <source>
        <dbReference type="EMBL" id="CAB3805097.1"/>
    </source>
</evidence>
<dbReference type="EMBL" id="CADIKL010000045">
    <property type="protein sequence ID" value="CAB3805097.1"/>
    <property type="molecule type" value="Genomic_DNA"/>
</dbReference>
<gene>
    <name evidence="2" type="ORF">LMG28688_06111</name>
</gene>
<accession>A0A6J5GWQ0</accession>
<keyword evidence="1" id="KW-1133">Transmembrane helix</keyword>
<feature type="transmembrane region" description="Helical" evidence="1">
    <location>
        <begin position="70"/>
        <end position="88"/>
    </location>
</feature>